<dbReference type="AlphaFoldDB" id="A0A0D2VVI9"/>
<dbReference type="InterPro" id="IPR000644">
    <property type="entry name" value="CBS_dom"/>
</dbReference>
<evidence type="ECO:0000313" key="5">
    <source>
        <dbReference type="EMBL" id="KJE95502.1"/>
    </source>
</evidence>
<dbReference type="PhylomeDB" id="A0A0D2VVI9"/>
<dbReference type="InParanoid" id="A0A0D2VVI9"/>
<evidence type="ECO:0000259" key="4">
    <source>
        <dbReference type="PROSITE" id="PS51371"/>
    </source>
</evidence>
<feature type="domain" description="CBS" evidence="4">
    <location>
        <begin position="269"/>
        <end position="327"/>
    </location>
</feature>
<dbReference type="PROSITE" id="PS51371">
    <property type="entry name" value="CBS"/>
    <property type="match status" value="2"/>
</dbReference>
<dbReference type="Proteomes" id="UP000008743">
    <property type="component" value="Unassembled WGS sequence"/>
</dbReference>
<evidence type="ECO:0000313" key="6">
    <source>
        <dbReference type="Proteomes" id="UP000008743"/>
    </source>
</evidence>
<accession>A0A0D2VVI9</accession>
<dbReference type="OMA" id="YHDYRTI"/>
<dbReference type="Pfam" id="PF00571">
    <property type="entry name" value="CBS"/>
    <property type="match status" value="2"/>
</dbReference>
<dbReference type="RefSeq" id="XP_004345540.1">
    <property type="nucleotide sequence ID" value="XM_004345490.1"/>
</dbReference>
<dbReference type="OrthoDB" id="449052at2759"/>
<dbReference type="SUPFAM" id="SSF54631">
    <property type="entry name" value="CBS-domain pair"/>
    <property type="match status" value="2"/>
</dbReference>
<dbReference type="eggNOG" id="KOG1764">
    <property type="taxonomic scope" value="Eukaryota"/>
</dbReference>
<gene>
    <name evidence="5" type="ORF">CAOG_005950</name>
</gene>
<dbReference type="InterPro" id="IPR046342">
    <property type="entry name" value="CBS_dom_sf"/>
</dbReference>
<dbReference type="EMBL" id="KE346369">
    <property type="protein sequence ID" value="KJE95502.1"/>
    <property type="molecule type" value="Genomic_DNA"/>
</dbReference>
<dbReference type="SMART" id="SM00116">
    <property type="entry name" value="CBS"/>
    <property type="match status" value="2"/>
</dbReference>
<name>A0A0D2VVI9_CAPO3</name>
<protein>
    <recommendedName>
        <fullName evidence="4">CBS domain-containing protein</fullName>
    </recommendedName>
</protein>
<dbReference type="PANTHER" id="PTHR13780">
    <property type="entry name" value="AMP-ACTIVATED PROTEIN KINASE, GAMMA REGULATORY SUBUNIT"/>
    <property type="match status" value="1"/>
</dbReference>
<sequence>MASFGTASVDDLPPMHNVVTLNSSDTLQAATHTLIKNRVLSAPVWDAATHSFLRTSSSDLFDVLCAIVTHVKEADLNVGNYASLVDDHELLSKSSIKDLIDFAARNPFCTVAKGTLLNDIMPLLAGVQSNAWVRRVIVQDGPSDTAPSRSQIAAIVSQNKLIEYASRHKKAWADMKSTTVQTAFLGAAFTTPITVSSDARVYDAFKLLRDHNISGIAVVDHSGRVIGSLSSRDVKGLEDETNLQLDLTRLMAPVRSFIAYISQLTITDAEKHPAISVRPEDTFERVVDMFASSKVHRLFIIDSNSHAIGVISRVDLLRYLATGEVKA</sequence>
<evidence type="ECO:0000256" key="2">
    <source>
        <dbReference type="ARBA" id="ARBA00023122"/>
    </source>
</evidence>
<evidence type="ECO:0000256" key="1">
    <source>
        <dbReference type="ARBA" id="ARBA00022737"/>
    </source>
</evidence>
<keyword evidence="1" id="KW-0677">Repeat</keyword>
<dbReference type="InterPro" id="IPR050511">
    <property type="entry name" value="AMPK_gamma/SDS23_families"/>
</dbReference>
<dbReference type="STRING" id="595528.A0A0D2VVI9"/>
<proteinExistence type="predicted"/>
<feature type="domain" description="CBS" evidence="4">
    <location>
        <begin position="188"/>
        <end position="245"/>
    </location>
</feature>
<keyword evidence="2 3" id="KW-0129">CBS domain</keyword>
<organism evidence="5 6">
    <name type="scientific">Capsaspora owczarzaki (strain ATCC 30864)</name>
    <dbReference type="NCBI Taxonomy" id="595528"/>
    <lineage>
        <taxon>Eukaryota</taxon>
        <taxon>Filasterea</taxon>
        <taxon>Capsaspora</taxon>
    </lineage>
</organism>
<evidence type="ECO:0000256" key="3">
    <source>
        <dbReference type="PROSITE-ProRule" id="PRU00703"/>
    </source>
</evidence>
<reference evidence="6" key="1">
    <citation type="submission" date="2011-02" db="EMBL/GenBank/DDBJ databases">
        <title>The Genome Sequence of Capsaspora owczarzaki ATCC 30864.</title>
        <authorList>
            <person name="Russ C."/>
            <person name="Cuomo C."/>
            <person name="Burger G."/>
            <person name="Gray M.W."/>
            <person name="Holland P.W.H."/>
            <person name="King N."/>
            <person name="Lang F.B.F."/>
            <person name="Roger A.J."/>
            <person name="Ruiz-Trillo I."/>
            <person name="Young S.K."/>
            <person name="Zeng Q."/>
            <person name="Gargeya S."/>
            <person name="Alvarado L."/>
            <person name="Berlin A."/>
            <person name="Chapman S.B."/>
            <person name="Chen Z."/>
            <person name="Freedman E."/>
            <person name="Gellesch M."/>
            <person name="Goldberg J."/>
            <person name="Griggs A."/>
            <person name="Gujja S."/>
            <person name="Heilman E."/>
            <person name="Heiman D."/>
            <person name="Howarth C."/>
            <person name="Mehta T."/>
            <person name="Neiman D."/>
            <person name="Pearson M."/>
            <person name="Roberts A."/>
            <person name="Saif S."/>
            <person name="Shea T."/>
            <person name="Shenoy N."/>
            <person name="Sisk P."/>
            <person name="Stolte C."/>
            <person name="Sykes S."/>
            <person name="White J."/>
            <person name="Yandava C."/>
            <person name="Haas B."/>
            <person name="Nusbaum C."/>
            <person name="Birren B."/>
        </authorList>
    </citation>
    <scope>NUCLEOTIDE SEQUENCE</scope>
    <source>
        <strain evidence="6">ATCC 30864</strain>
    </source>
</reference>
<keyword evidence="6" id="KW-1185">Reference proteome</keyword>
<dbReference type="PANTHER" id="PTHR13780:SF36">
    <property type="entry name" value="CBS DOMAIN-CONTAINING PROTEIN"/>
    <property type="match status" value="1"/>
</dbReference>
<dbReference type="Gene3D" id="3.10.580.10">
    <property type="entry name" value="CBS-domain"/>
    <property type="match status" value="2"/>
</dbReference>